<reference evidence="1 2" key="1">
    <citation type="journal article" date="2023" name="Harmful Algae">
        <title>Sequencing the genomes of LPP-1, the first isolated cyanophage, and its relative LPP-2 reveal different integration mechanisms in closely related phages.</title>
        <authorList>
            <person name="Shaalan H."/>
            <person name="Cattan-Tsaushu E."/>
            <person name="Li K."/>
            <person name="Avrani S."/>
        </authorList>
    </citation>
    <scope>NUCLEOTIDE SEQUENCE [LARGE SCALE GENOMIC DNA]</scope>
</reference>
<organism evidence="1 2">
    <name type="scientific">Leptolyngbya phage LPP-2, strain SPI</name>
    <dbReference type="NCBI Taxonomy" id="2996053"/>
    <lineage>
        <taxon>Viruses</taxon>
        <taxon>Duplodnaviria</taxon>
        <taxon>Heunggongvirae</taxon>
        <taxon>Uroviricota</taxon>
        <taxon>Caudoviricetes</taxon>
        <taxon>Saffermanviridae</taxon>
        <taxon>Wumptrevirus</taxon>
        <taxon>Wumptrevirus LPP2</taxon>
    </lineage>
</organism>
<protein>
    <submittedName>
        <fullName evidence="1">Uncharacterized protein</fullName>
    </submittedName>
</protein>
<name>A0AAE9PQU0_9CAUD</name>
<sequence>MLTQVALHHLVDVVVDERARRVQAHSVIANLTKEEISTGVLSKQTMKRFKTRSPKLTKILPQELAELIGKLARRTDIKVTTYKATKDTKFVYHQSDSKHYSSCMSSGAVPGGHVGCNHDRVDEDIEAYKLGYMHIAHIGEPWHVNQEGYISRSKLRVVYKDSSMSEVLGCAVETVYGDKELFDSNIETLHKWVKDTYGSHAQLFSASYYDNVDTKGSIQHTYIPSHRFGYQDTSTNVICTVVPYTPYDRFSQSVKQAFSNLHSDRRSGVLNAPIKEYLYISKGVLYSKYVNPKKPFRVDLYASTKKEYAATLSRRAHELLTLFGFVKRNDKEGARYYRNGVLVNAVAYETYNNGIRVELDRLGYLAFYDGSSGSGFFHYDYNDKQTQAYQKEVGLTEDIRLTCPLPVGYVRNPYLANLF</sequence>
<evidence type="ECO:0000313" key="2">
    <source>
        <dbReference type="Proteomes" id="UP001222520"/>
    </source>
</evidence>
<keyword evidence="2" id="KW-1185">Reference proteome</keyword>
<evidence type="ECO:0000313" key="1">
    <source>
        <dbReference type="EMBL" id="UZV39976.1"/>
    </source>
</evidence>
<proteinExistence type="predicted"/>
<gene>
    <name evidence="1" type="ORF">LPP2_g08</name>
</gene>
<dbReference type="EMBL" id="OP590147">
    <property type="protein sequence ID" value="UZV39976.1"/>
    <property type="molecule type" value="Genomic_DNA"/>
</dbReference>
<accession>A0AAE9PQU0</accession>
<dbReference type="Proteomes" id="UP001222520">
    <property type="component" value="Segment"/>
</dbReference>